<keyword evidence="2" id="KW-1185">Reference proteome</keyword>
<proteinExistence type="predicted"/>
<dbReference type="STRING" id="81972.D7MMW5"/>
<dbReference type="Gramene" id="scaffold_802957.1">
    <property type="protein sequence ID" value="scaffold_802957.1"/>
    <property type="gene ID" value="scaffold_802957.1"/>
</dbReference>
<sequence length="90" mass="10244">MEEKAELLIKGTDVLKLNPAGLRRCSNFFKNLGKKSLEIIFFLTRVSDSNIDETCRIYVSCDCIIEQESTYLHTTVSVVTFIIVVLGKRK</sequence>
<evidence type="ECO:0000313" key="2">
    <source>
        <dbReference type="Proteomes" id="UP000008694"/>
    </source>
</evidence>
<name>D7MMW5_ARALL</name>
<organism evidence="2">
    <name type="scientific">Arabidopsis lyrata subsp. lyrata</name>
    <name type="common">Lyre-leaved rock-cress</name>
    <dbReference type="NCBI Taxonomy" id="81972"/>
    <lineage>
        <taxon>Eukaryota</taxon>
        <taxon>Viridiplantae</taxon>
        <taxon>Streptophyta</taxon>
        <taxon>Embryophyta</taxon>
        <taxon>Tracheophyta</taxon>
        <taxon>Spermatophyta</taxon>
        <taxon>Magnoliopsida</taxon>
        <taxon>eudicotyledons</taxon>
        <taxon>Gunneridae</taxon>
        <taxon>Pentapetalae</taxon>
        <taxon>rosids</taxon>
        <taxon>malvids</taxon>
        <taxon>Brassicales</taxon>
        <taxon>Brassicaceae</taxon>
        <taxon>Camelineae</taxon>
        <taxon>Arabidopsis</taxon>
    </lineage>
</organism>
<accession>D7MMW5</accession>
<dbReference type="HOGENOM" id="CLU_2443847_0_0_1"/>
<dbReference type="AlphaFoldDB" id="D7MMW5"/>
<protein>
    <submittedName>
        <fullName evidence="1">Uncharacterized protein</fullName>
    </submittedName>
</protein>
<dbReference type="EMBL" id="GL348720">
    <property type="protein sequence ID" value="EFH41080.1"/>
    <property type="molecule type" value="Genomic_DNA"/>
</dbReference>
<evidence type="ECO:0000313" key="1">
    <source>
        <dbReference type="EMBL" id="EFH41080.1"/>
    </source>
</evidence>
<reference evidence="2" key="1">
    <citation type="journal article" date="2011" name="Nat. Genet.">
        <title>The Arabidopsis lyrata genome sequence and the basis of rapid genome size change.</title>
        <authorList>
            <person name="Hu T.T."/>
            <person name="Pattyn P."/>
            <person name="Bakker E.G."/>
            <person name="Cao J."/>
            <person name="Cheng J.-F."/>
            <person name="Clark R.M."/>
            <person name="Fahlgren N."/>
            <person name="Fawcett J.A."/>
            <person name="Grimwood J."/>
            <person name="Gundlach H."/>
            <person name="Haberer G."/>
            <person name="Hollister J.D."/>
            <person name="Ossowski S."/>
            <person name="Ottilar R.P."/>
            <person name="Salamov A.A."/>
            <person name="Schneeberger K."/>
            <person name="Spannagl M."/>
            <person name="Wang X."/>
            <person name="Yang L."/>
            <person name="Nasrallah M.E."/>
            <person name="Bergelson J."/>
            <person name="Carrington J.C."/>
            <person name="Gaut B.S."/>
            <person name="Schmutz J."/>
            <person name="Mayer K.F.X."/>
            <person name="Van de Peer Y."/>
            <person name="Grigoriev I.V."/>
            <person name="Nordborg M."/>
            <person name="Weigel D."/>
            <person name="Guo Y.-L."/>
        </authorList>
    </citation>
    <scope>NUCLEOTIDE SEQUENCE [LARGE SCALE GENOMIC DNA]</scope>
    <source>
        <strain evidence="2">cv. MN47</strain>
    </source>
</reference>
<dbReference type="Proteomes" id="UP000008694">
    <property type="component" value="Unassembled WGS sequence"/>
</dbReference>
<gene>
    <name evidence="1" type="ORF">ARALYDRAFT_919557</name>
</gene>